<comment type="caution">
    <text evidence="3">The sequence shown here is derived from an EMBL/GenBank/DDBJ whole genome shotgun (WGS) entry which is preliminary data.</text>
</comment>
<feature type="non-terminal residue" evidence="3">
    <location>
        <position position="1"/>
    </location>
</feature>
<dbReference type="AlphaFoldDB" id="A0A6L2PCS3"/>
<dbReference type="InterPro" id="IPR007781">
    <property type="entry name" value="NAGLU"/>
</dbReference>
<dbReference type="InterPro" id="IPR024732">
    <property type="entry name" value="NAGLU_C"/>
</dbReference>
<organism evidence="3 4">
    <name type="scientific">Coptotermes formosanus</name>
    <name type="common">Formosan subterranean termite</name>
    <dbReference type="NCBI Taxonomy" id="36987"/>
    <lineage>
        <taxon>Eukaryota</taxon>
        <taxon>Metazoa</taxon>
        <taxon>Ecdysozoa</taxon>
        <taxon>Arthropoda</taxon>
        <taxon>Hexapoda</taxon>
        <taxon>Insecta</taxon>
        <taxon>Pterygota</taxon>
        <taxon>Neoptera</taxon>
        <taxon>Polyneoptera</taxon>
        <taxon>Dictyoptera</taxon>
        <taxon>Blattodea</taxon>
        <taxon>Blattoidea</taxon>
        <taxon>Termitoidae</taxon>
        <taxon>Rhinotermitidae</taxon>
        <taxon>Coptotermes</taxon>
    </lineage>
</organism>
<dbReference type="Proteomes" id="UP000502823">
    <property type="component" value="Unassembled WGS sequence"/>
</dbReference>
<dbReference type="PANTHER" id="PTHR12872:SF1">
    <property type="entry name" value="ALPHA-N-ACETYLGLUCOSAMINIDASE"/>
    <property type="match status" value="1"/>
</dbReference>
<dbReference type="Pfam" id="PF12972">
    <property type="entry name" value="NAGLU_C"/>
    <property type="match status" value="1"/>
</dbReference>
<evidence type="ECO:0000313" key="3">
    <source>
        <dbReference type="EMBL" id="GFG30301.1"/>
    </source>
</evidence>
<feature type="domain" description="Alpha-N-acetylglucosaminidase tim-barrel" evidence="1">
    <location>
        <begin position="1"/>
        <end position="89"/>
    </location>
</feature>
<keyword evidence="4" id="KW-1185">Reference proteome</keyword>
<protein>
    <recommendedName>
        <fullName evidence="5">Alpha-N-acetylglucosaminidase C-terminal domain-containing protein</fullName>
    </recommendedName>
</protein>
<evidence type="ECO:0000259" key="1">
    <source>
        <dbReference type="Pfam" id="PF05089"/>
    </source>
</evidence>
<dbReference type="InParanoid" id="A0A6L2PCS3"/>
<dbReference type="EMBL" id="BLKM01000211">
    <property type="protein sequence ID" value="GFG30301.1"/>
    <property type="molecule type" value="Genomic_DNA"/>
</dbReference>
<dbReference type="Pfam" id="PF05089">
    <property type="entry name" value="NAGLU"/>
    <property type="match status" value="1"/>
</dbReference>
<sequence length="396" mass="45370">GRMIVLDLESELNPQYKRLHSYYGQPFIWCMLHNFGGTLGLYGSVENVNVGVFDGRSLKNGTMVGTGLTPEGINQNYVIYELMNEMAWRTEPVNLTEWFSAYARRRYGAENVHADNAWQLLKSGVYSFTGMRKVRGKYVICRRPSLRLHQWVWYNTTELAVAWDELLSASAQLCSAANYRHDLVDVTRQALQLLGGDLYSTIVAAFKQRNVTCFQQNSQLFQNLLTDMDVLLGSSKDFLLGHWLEGAKAVGTTVLEKQLYEYNARNQITLWGPRGEIVDYANKQWAGVVSHYFLPRWRLFLNALNTSLDTGTPFNQTHTAERIFMEVEKVFTLDTTVFPTVPQGDSIAIATDIHTHWRNHFAAQQSQHRFQHHHRRASLGISRSRSRIFSFTAEVS</sequence>
<evidence type="ECO:0008006" key="5">
    <source>
        <dbReference type="Google" id="ProtNLM"/>
    </source>
</evidence>
<proteinExistence type="predicted"/>
<accession>A0A6L2PCS3</accession>
<evidence type="ECO:0000259" key="2">
    <source>
        <dbReference type="Pfam" id="PF12972"/>
    </source>
</evidence>
<dbReference type="Gene3D" id="1.20.120.670">
    <property type="entry name" value="N-acetyl-b-d-glucoasminidase"/>
    <property type="match status" value="1"/>
</dbReference>
<dbReference type="InterPro" id="IPR024733">
    <property type="entry name" value="NAGLU_tim-barrel"/>
</dbReference>
<name>A0A6L2PCS3_COPFO</name>
<dbReference type="OrthoDB" id="64736at2759"/>
<evidence type="ECO:0000313" key="4">
    <source>
        <dbReference type="Proteomes" id="UP000502823"/>
    </source>
</evidence>
<feature type="domain" description="Alpha-N-acetylglucosaminidase C-terminal" evidence="2">
    <location>
        <begin position="98"/>
        <end position="354"/>
    </location>
</feature>
<reference evidence="4" key="1">
    <citation type="submission" date="2020-01" db="EMBL/GenBank/DDBJ databases">
        <title>Draft genome sequence of the Termite Coptotermes fromosanus.</title>
        <authorList>
            <person name="Itakura S."/>
            <person name="Yosikawa Y."/>
            <person name="Umezawa K."/>
        </authorList>
    </citation>
    <scope>NUCLEOTIDE SEQUENCE [LARGE SCALE GENOMIC DNA]</scope>
</reference>
<dbReference type="Gene3D" id="3.20.20.80">
    <property type="entry name" value="Glycosidases"/>
    <property type="match status" value="1"/>
</dbReference>
<dbReference type="PANTHER" id="PTHR12872">
    <property type="entry name" value="ALPHA-N-ACETYLGLUCOSAMINIDASE"/>
    <property type="match status" value="1"/>
</dbReference>
<gene>
    <name evidence="3" type="ORF">Cfor_01533</name>
</gene>